<evidence type="ECO:0000313" key="1">
    <source>
        <dbReference type="EMBL" id="TMS15813.1"/>
    </source>
</evidence>
<gene>
    <name evidence="1" type="ORF">E3U43_013106</name>
</gene>
<proteinExistence type="predicted"/>
<evidence type="ECO:0000313" key="2">
    <source>
        <dbReference type="Proteomes" id="UP000793456"/>
    </source>
</evidence>
<protein>
    <submittedName>
        <fullName evidence="1">Uncharacterized protein</fullName>
    </submittedName>
</protein>
<organism evidence="1 2">
    <name type="scientific">Larimichthys crocea</name>
    <name type="common">Large yellow croaker</name>
    <name type="synonym">Pseudosciaena crocea</name>
    <dbReference type="NCBI Taxonomy" id="215358"/>
    <lineage>
        <taxon>Eukaryota</taxon>
        <taxon>Metazoa</taxon>
        <taxon>Chordata</taxon>
        <taxon>Craniata</taxon>
        <taxon>Vertebrata</taxon>
        <taxon>Euteleostomi</taxon>
        <taxon>Actinopterygii</taxon>
        <taxon>Neopterygii</taxon>
        <taxon>Teleostei</taxon>
        <taxon>Neoteleostei</taxon>
        <taxon>Acanthomorphata</taxon>
        <taxon>Eupercaria</taxon>
        <taxon>Sciaenidae</taxon>
        <taxon>Larimichthys</taxon>
    </lineage>
</organism>
<keyword evidence="2" id="KW-1185">Reference proteome</keyword>
<dbReference type="Proteomes" id="UP000793456">
    <property type="component" value="Chromosome VIII"/>
</dbReference>
<sequence length="393" mass="43432">MIRYESGWLSSVSPPLRVCKVTEASKVWGEVPLPEDLEAEKDVKASLLLDDDEDFAADEASGDLPSGEDDGSAPWTSTTIYYRALVNFTDSLVYSSELEDIFSPAFNEISEAVVDTLESDYNRIPGVQTVSVVLIKKVIRDDGVDVFVELDVGSDYNNNDEQIRSVLYNVVKEGAIASYVTSVQGFQFRRLGEVTPSIRPCMPDEHRCGDGTCILMEYLCDNRPDCRDMSDEINCELKRPLPPVLITPPAITTTTTTTTTTSTTTPKKPPRPPGPSGPCRADQATCQSGECISRDYICDGEKDCADGSDEFRCGTPSPCEPNEFKCKNGRCALKLWRCDGDNDCEDNSDETDCPTKGPDDRCAPEQFECLSDRTCIPAKLPVRRRARLPRPLR</sequence>
<reference evidence="1" key="1">
    <citation type="submission" date="2018-11" db="EMBL/GenBank/DDBJ databases">
        <title>The sequence and de novo assembly of Larimichthys crocea genome using PacBio and Hi-C technologies.</title>
        <authorList>
            <person name="Xu P."/>
            <person name="Chen B."/>
            <person name="Zhou Z."/>
            <person name="Ke Q."/>
            <person name="Wu Y."/>
            <person name="Bai H."/>
            <person name="Pu F."/>
        </authorList>
    </citation>
    <scope>NUCLEOTIDE SEQUENCE</scope>
    <source>
        <tissue evidence="1">Muscle</tissue>
    </source>
</reference>
<dbReference type="EMBL" id="CM011681">
    <property type="protein sequence ID" value="TMS15813.1"/>
    <property type="molecule type" value="Genomic_DNA"/>
</dbReference>
<comment type="caution">
    <text evidence="1">The sequence shown here is derived from an EMBL/GenBank/DDBJ whole genome shotgun (WGS) entry which is preliminary data.</text>
</comment>
<name>A0ACD3R8W4_LARCR</name>
<accession>A0ACD3R8W4</accession>